<dbReference type="RefSeq" id="WP_208469602.1">
    <property type="nucleotide sequence ID" value="NZ_JAGFNS010000015.1"/>
</dbReference>
<accession>A0ABS3UNS4</accession>
<feature type="compositionally biased region" description="Basic and acidic residues" evidence="1">
    <location>
        <begin position="229"/>
        <end position="246"/>
    </location>
</feature>
<dbReference type="SUPFAM" id="SSF81606">
    <property type="entry name" value="PP2C-like"/>
    <property type="match status" value="1"/>
</dbReference>
<reference evidence="3 4" key="1">
    <citation type="submission" date="2021-03" db="EMBL/GenBank/DDBJ databases">
        <title>Actinoplanes flavus sp. nov., a novel actinomycete isolated from Coconut Palm rhizosphere soil.</title>
        <authorList>
            <person name="Luo X."/>
        </authorList>
    </citation>
    <scope>NUCLEOTIDE SEQUENCE [LARGE SCALE GENOMIC DNA]</scope>
    <source>
        <strain evidence="3 4">NEAU-H7</strain>
    </source>
</reference>
<feature type="domain" description="PPM-type phosphatase" evidence="2">
    <location>
        <begin position="293"/>
        <end position="526"/>
    </location>
</feature>
<proteinExistence type="predicted"/>
<name>A0ABS3UNS4_9ACTN</name>
<feature type="compositionally biased region" description="Basic and acidic residues" evidence="1">
    <location>
        <begin position="190"/>
        <end position="208"/>
    </location>
</feature>
<dbReference type="InterPro" id="IPR001932">
    <property type="entry name" value="PPM-type_phosphatase-like_dom"/>
</dbReference>
<comment type="caution">
    <text evidence="3">The sequence shown here is derived from an EMBL/GenBank/DDBJ whole genome shotgun (WGS) entry which is preliminary data.</text>
</comment>
<gene>
    <name evidence="3" type="ORF">J5X75_23210</name>
</gene>
<sequence>MVNRRKPQEPEPTKVDYPPHVPANRPESWEETWEEPPESGPSGRAFSELEALAPVRRPPGPGQVYVSRRHEVDRYDELDEDARYADPGPPQDPYESAEPVPFETPPHHYDGGGQGYDGGGHFERDPRGQERHPQDQERHPQGQERGAQGQERHPQGQERGTQGQEQHPHDQERDAQGPEQDAQGQGRGAQGRERDPQGYEEPRRHEEEPPSGGEVTAPEEEWDTAPAPRRLEGDEDRARPWERYPNDRWVVGDAGNQPAVRPRVPHKFRNPPPDTVIDGAEIGSISYRAASVRGISHQERGEPRQDAYAVHFTRDQDWLVGCISDGVSQGTRSHEAAAAICERISRALVDHLIASPPSADSGRWPEEIGSIRWKDAVRSANAAVCELARPYLRKSAQKRGGPPPVDPAEPVPFAQARLIMSGTALAFVVATEPSPNGTFRAMLANVAGDSAAFVVQDGHWLPLTMIKNEGEAIFSSSVKALPADTPVHAKPFYLEPGQPLIMMTDGLGDPLGAARGAVSRFLGTQWHTPPDLLAFAQHLAFYRKTFTDDRTAVVVWPGPVRSGR</sequence>
<feature type="compositionally biased region" description="Basic and acidic residues" evidence="1">
    <location>
        <begin position="166"/>
        <end position="176"/>
    </location>
</feature>
<evidence type="ECO:0000313" key="3">
    <source>
        <dbReference type="EMBL" id="MBO3740419.1"/>
    </source>
</evidence>
<evidence type="ECO:0000259" key="2">
    <source>
        <dbReference type="Pfam" id="PF13672"/>
    </source>
</evidence>
<feature type="compositionally biased region" description="Basic and acidic residues" evidence="1">
    <location>
        <begin position="120"/>
        <end position="142"/>
    </location>
</feature>
<feature type="compositionally biased region" description="Basic and acidic residues" evidence="1">
    <location>
        <begin position="1"/>
        <end position="14"/>
    </location>
</feature>
<dbReference type="Gene3D" id="3.60.40.10">
    <property type="entry name" value="PPM-type phosphatase domain"/>
    <property type="match status" value="1"/>
</dbReference>
<evidence type="ECO:0000313" key="4">
    <source>
        <dbReference type="Proteomes" id="UP000679690"/>
    </source>
</evidence>
<dbReference type="Pfam" id="PF13672">
    <property type="entry name" value="PP2C_2"/>
    <property type="match status" value="1"/>
</dbReference>
<keyword evidence="4" id="KW-1185">Reference proteome</keyword>
<protein>
    <submittedName>
        <fullName evidence="3">Protein phosphatase 2C domain-containing protein</fullName>
    </submittedName>
</protein>
<dbReference type="EMBL" id="JAGFNS010000015">
    <property type="protein sequence ID" value="MBO3740419.1"/>
    <property type="molecule type" value="Genomic_DNA"/>
</dbReference>
<feature type="region of interest" description="Disordered" evidence="1">
    <location>
        <begin position="1"/>
        <end position="279"/>
    </location>
</feature>
<dbReference type="Proteomes" id="UP000679690">
    <property type="component" value="Unassembled WGS sequence"/>
</dbReference>
<organism evidence="3 4">
    <name type="scientific">Actinoplanes flavus</name>
    <dbReference type="NCBI Taxonomy" id="2820290"/>
    <lineage>
        <taxon>Bacteria</taxon>
        <taxon>Bacillati</taxon>
        <taxon>Actinomycetota</taxon>
        <taxon>Actinomycetes</taxon>
        <taxon>Micromonosporales</taxon>
        <taxon>Micromonosporaceae</taxon>
        <taxon>Actinoplanes</taxon>
    </lineage>
</organism>
<evidence type="ECO:0000256" key="1">
    <source>
        <dbReference type="SAM" id="MobiDB-lite"/>
    </source>
</evidence>
<dbReference type="InterPro" id="IPR036457">
    <property type="entry name" value="PPM-type-like_dom_sf"/>
</dbReference>